<dbReference type="Proteomes" id="UP001281410">
    <property type="component" value="Unassembled WGS sequence"/>
</dbReference>
<dbReference type="EMBL" id="JANJYJ010000008">
    <property type="protein sequence ID" value="KAK3194832.1"/>
    <property type="molecule type" value="Genomic_DNA"/>
</dbReference>
<evidence type="ECO:0000256" key="2">
    <source>
        <dbReference type="ARBA" id="ARBA00011738"/>
    </source>
</evidence>
<keyword evidence="4" id="KW-0052">Apoplast</keyword>
<comment type="subcellular location">
    <subcellularLocation>
        <location evidence="4">Secreted</location>
        <location evidence="4">Extracellular space</location>
        <location evidence="4">Apoplast</location>
    </subcellularLocation>
</comment>
<dbReference type="InterPro" id="IPR044859">
    <property type="entry name" value="Allene_oxi_cyc_Dirigent"/>
</dbReference>
<evidence type="ECO:0000256" key="4">
    <source>
        <dbReference type="RuleBase" id="RU363099"/>
    </source>
</evidence>
<evidence type="ECO:0000313" key="6">
    <source>
        <dbReference type="Proteomes" id="UP001281410"/>
    </source>
</evidence>
<keyword evidence="4" id="KW-0732">Signal</keyword>
<proteinExistence type="inferred from homology"/>
<keyword evidence="3 4" id="KW-0964">Secreted</keyword>
<comment type="function">
    <text evidence="4">Dirigent proteins impart stereoselectivity on the phenoxy radical-coupling reaction, yielding optically active lignans from two molecules of coniferyl alcohol in the biosynthesis of lignans, flavonolignans, and alkaloids and thus plays a central role in plant secondary metabolism.</text>
</comment>
<feature type="chain" id="PRO_5041768809" description="Dirigent protein" evidence="4">
    <location>
        <begin position="24"/>
        <end position="188"/>
    </location>
</feature>
<dbReference type="Gene3D" id="2.40.480.10">
    <property type="entry name" value="Allene oxide cyclase-like"/>
    <property type="match status" value="1"/>
</dbReference>
<keyword evidence="6" id="KW-1185">Reference proteome</keyword>
<evidence type="ECO:0000256" key="1">
    <source>
        <dbReference type="ARBA" id="ARBA00010746"/>
    </source>
</evidence>
<comment type="caution">
    <text evidence="5">The sequence shown here is derived from an EMBL/GenBank/DDBJ whole genome shotgun (WGS) entry which is preliminary data.</text>
</comment>
<dbReference type="InterPro" id="IPR004265">
    <property type="entry name" value="Dirigent"/>
</dbReference>
<dbReference type="GO" id="GO:0009699">
    <property type="term" value="P:phenylpropanoid biosynthetic process"/>
    <property type="evidence" value="ECO:0007669"/>
    <property type="project" value="UniProtKB-ARBA"/>
</dbReference>
<organism evidence="5 6">
    <name type="scientific">Dipteronia sinensis</name>
    <dbReference type="NCBI Taxonomy" id="43782"/>
    <lineage>
        <taxon>Eukaryota</taxon>
        <taxon>Viridiplantae</taxon>
        <taxon>Streptophyta</taxon>
        <taxon>Embryophyta</taxon>
        <taxon>Tracheophyta</taxon>
        <taxon>Spermatophyta</taxon>
        <taxon>Magnoliopsida</taxon>
        <taxon>eudicotyledons</taxon>
        <taxon>Gunneridae</taxon>
        <taxon>Pentapetalae</taxon>
        <taxon>rosids</taxon>
        <taxon>malvids</taxon>
        <taxon>Sapindales</taxon>
        <taxon>Sapindaceae</taxon>
        <taxon>Hippocastanoideae</taxon>
        <taxon>Acereae</taxon>
        <taxon>Dipteronia</taxon>
    </lineage>
</organism>
<dbReference type="Pfam" id="PF03018">
    <property type="entry name" value="Dirigent"/>
    <property type="match status" value="1"/>
</dbReference>
<sequence length="188" mass="20732">MKRLKAILYLALILCIATATVHSEYYSKSKSAVHMKEKVTHLHFFLHDILSGKNPTAVMVARPNQTDGKSPTPFGSLFAFDDPLRTGSEPTSKVIGNAQGLYLSSSQDINQFTIMMYADFAFTTGKFKGSSFGVFSRNPVVEPNRQVAVVGGRGKFRLARGFAKVKTAHFNGTNGDAILDYKVTLFHY</sequence>
<feature type="signal peptide" evidence="4">
    <location>
        <begin position="1"/>
        <end position="23"/>
    </location>
</feature>
<accession>A0AAD9ZXN0</accession>
<reference evidence="5" key="1">
    <citation type="journal article" date="2023" name="Plant J.">
        <title>Genome sequences and population genomics provide insights into the demographic history, inbreeding, and mutation load of two 'living fossil' tree species of Dipteronia.</title>
        <authorList>
            <person name="Feng Y."/>
            <person name="Comes H.P."/>
            <person name="Chen J."/>
            <person name="Zhu S."/>
            <person name="Lu R."/>
            <person name="Zhang X."/>
            <person name="Li P."/>
            <person name="Qiu J."/>
            <person name="Olsen K.M."/>
            <person name="Qiu Y."/>
        </authorList>
    </citation>
    <scope>NUCLEOTIDE SEQUENCE</scope>
    <source>
        <strain evidence="5">NBL</strain>
    </source>
</reference>
<gene>
    <name evidence="5" type="ORF">Dsin_026142</name>
</gene>
<evidence type="ECO:0000256" key="3">
    <source>
        <dbReference type="ARBA" id="ARBA00022525"/>
    </source>
</evidence>
<protein>
    <recommendedName>
        <fullName evidence="4">Dirigent protein</fullName>
    </recommendedName>
</protein>
<evidence type="ECO:0000313" key="5">
    <source>
        <dbReference type="EMBL" id="KAK3194832.1"/>
    </source>
</evidence>
<dbReference type="AlphaFoldDB" id="A0AAD9ZXN0"/>
<comment type="subunit">
    <text evidence="2 4">Homodimer.</text>
</comment>
<comment type="similarity">
    <text evidence="1 4">Belongs to the plant dirigent protein family.</text>
</comment>
<dbReference type="GO" id="GO:0048046">
    <property type="term" value="C:apoplast"/>
    <property type="evidence" value="ECO:0007669"/>
    <property type="project" value="UniProtKB-SubCell"/>
</dbReference>
<dbReference type="PANTHER" id="PTHR21495">
    <property type="entry name" value="NUCLEOPORIN-RELATED"/>
    <property type="match status" value="1"/>
</dbReference>
<name>A0AAD9ZXN0_9ROSI</name>